<dbReference type="InterPro" id="IPR001453">
    <property type="entry name" value="MoaB/Mog_dom"/>
</dbReference>
<proteinExistence type="inferred from homology"/>
<dbReference type="EMBL" id="CP078093">
    <property type="protein sequence ID" value="QXM06087.1"/>
    <property type="molecule type" value="Genomic_DNA"/>
</dbReference>
<reference evidence="3" key="1">
    <citation type="submission" date="2021-07" db="EMBL/GenBank/DDBJ databases">
        <title>Complete genome sequence of Crassaminicella sp. 143-21, isolated from a deep-sea hydrothermal vent.</title>
        <authorList>
            <person name="Li X."/>
        </authorList>
    </citation>
    <scope>NUCLEOTIDE SEQUENCE</scope>
    <source>
        <strain evidence="3">143-21</strain>
    </source>
</reference>
<dbReference type="PANTHER" id="PTHR13939">
    <property type="entry name" value="NICOTINAMIDE-NUCLEOTIDE AMIDOHYDROLASE PNCC"/>
    <property type="match status" value="1"/>
</dbReference>
<dbReference type="SMART" id="SM00852">
    <property type="entry name" value="MoCF_biosynth"/>
    <property type="match status" value="1"/>
</dbReference>
<sequence length="410" mass="45511">MNCSIISIGTEILFGQIVNTNTVYLSQELNSLGINVYNHFTVGDNEGRLKDVLDYALSKSDLIITTGGLGPTQDDLTKETIAEVAGKELEMHQPSFERICNYFKNINRKMNENNLKQAYLPKDSIVLNNNCGTAPGFIIEFDEKIIISLPGPPKEMKSMFGFVKDYLKTKSKHTIHSKILRFFGIGESALETAIMDLIDQQSNPTIATYAKEGEVSVRITAKAENEDKASKMILPVIKEIENRLGEYIYSYNDEELVEVVAKKLIEKKIRISLAESCTGGLIAAKLTSISGISKSLDRSIVTYSNKAKIEELGVKEITLKKYGAVSEETAREMVLGLKAVTGSDICLSVTGIAGPDGGTKEKPVGLVYIAIAYRENIICKQYNIFGDRNRIRNYTSMLAFNMIRKILKNK</sequence>
<dbReference type="PIRSF" id="PIRSF006728">
    <property type="entry name" value="CinA"/>
    <property type="match status" value="1"/>
</dbReference>
<gene>
    <name evidence="1" type="primary">cinA</name>
    <name evidence="3" type="ORF">KVH43_12155</name>
</gene>
<dbReference type="InterPro" id="IPR008136">
    <property type="entry name" value="CinA_C"/>
</dbReference>
<evidence type="ECO:0000313" key="3">
    <source>
        <dbReference type="EMBL" id="QXM06087.1"/>
    </source>
</evidence>
<dbReference type="NCBIfam" id="TIGR00177">
    <property type="entry name" value="molyb_syn"/>
    <property type="match status" value="1"/>
</dbReference>
<evidence type="ECO:0000313" key="4">
    <source>
        <dbReference type="Proteomes" id="UP000886818"/>
    </source>
</evidence>
<accession>A0ABX8RAL3</accession>
<dbReference type="NCBIfam" id="TIGR00200">
    <property type="entry name" value="cinA_nterm"/>
    <property type="match status" value="1"/>
</dbReference>
<dbReference type="NCBIfam" id="NF001813">
    <property type="entry name" value="PRK00549.1"/>
    <property type="match status" value="1"/>
</dbReference>
<evidence type="ECO:0000256" key="1">
    <source>
        <dbReference type="HAMAP-Rule" id="MF_00226"/>
    </source>
</evidence>
<dbReference type="Pfam" id="PF00994">
    <property type="entry name" value="MoCF_biosynth"/>
    <property type="match status" value="1"/>
</dbReference>
<dbReference type="InterPro" id="IPR008135">
    <property type="entry name" value="Competence-induced_CinA"/>
</dbReference>
<dbReference type="Pfam" id="PF02464">
    <property type="entry name" value="CinA"/>
    <property type="match status" value="1"/>
</dbReference>
<dbReference type="HAMAP" id="MF_00226_B">
    <property type="entry name" value="CinA_B"/>
    <property type="match status" value="1"/>
</dbReference>
<dbReference type="RefSeq" id="WP_218282784.1">
    <property type="nucleotide sequence ID" value="NZ_CP078093.1"/>
</dbReference>
<organism evidence="3 4">
    <name type="scientific">Crassaminicella indica</name>
    <dbReference type="NCBI Taxonomy" id="2855394"/>
    <lineage>
        <taxon>Bacteria</taxon>
        <taxon>Bacillati</taxon>
        <taxon>Bacillota</taxon>
        <taxon>Clostridia</taxon>
        <taxon>Eubacteriales</taxon>
        <taxon>Clostridiaceae</taxon>
        <taxon>Crassaminicella</taxon>
    </lineage>
</organism>
<dbReference type="Pfam" id="PF18146">
    <property type="entry name" value="CinA_KH"/>
    <property type="match status" value="1"/>
</dbReference>
<dbReference type="InterPro" id="IPR050101">
    <property type="entry name" value="CinA"/>
</dbReference>
<name>A0ABX8RAL3_9CLOT</name>
<evidence type="ECO:0000259" key="2">
    <source>
        <dbReference type="SMART" id="SM00852"/>
    </source>
</evidence>
<dbReference type="InterPro" id="IPR041424">
    <property type="entry name" value="CinA_KH"/>
</dbReference>
<feature type="domain" description="MoaB/Mog" evidence="2">
    <location>
        <begin position="4"/>
        <end position="170"/>
    </location>
</feature>
<dbReference type="NCBIfam" id="TIGR00199">
    <property type="entry name" value="PncC_domain"/>
    <property type="match status" value="1"/>
</dbReference>
<keyword evidence="4" id="KW-1185">Reference proteome</keyword>
<dbReference type="CDD" id="cd00885">
    <property type="entry name" value="cinA"/>
    <property type="match status" value="1"/>
</dbReference>
<protein>
    <recommendedName>
        <fullName evidence="1">Putative competence-damage inducible protein</fullName>
    </recommendedName>
</protein>
<comment type="similarity">
    <text evidence="1">Belongs to the CinA family.</text>
</comment>
<dbReference type="PANTHER" id="PTHR13939:SF0">
    <property type="entry name" value="NMN AMIDOHYDROLASE-LIKE PROTEIN YFAY"/>
    <property type="match status" value="1"/>
</dbReference>
<dbReference type="Proteomes" id="UP000886818">
    <property type="component" value="Chromosome"/>
</dbReference>